<evidence type="ECO:0000313" key="2">
    <source>
        <dbReference type="EMBL" id="EDZ94778.1"/>
    </source>
</evidence>
<keyword evidence="1" id="KW-0812">Transmembrane</keyword>
<dbReference type="AlphaFoldDB" id="B5W0Y2"/>
<comment type="caution">
    <text evidence="2">The sequence shown here is derived from an EMBL/GenBank/DDBJ whole genome shotgun (WGS) entry which is preliminary data.</text>
</comment>
<reference evidence="2 3" key="1">
    <citation type="journal article" date="2011" name="Appl. Environ. Microbiol.">
        <title>Contribution of a Sodium Ion Gradient to Energy Conservation during Fermentation in the Cyanobacterium Arthrospira (Spirulina) maxima CS-328.</title>
        <authorList>
            <person name="Carrieri D."/>
            <person name="Ananyev G."/>
            <person name="Lenz O."/>
            <person name="Bryant D.A."/>
            <person name="Dismukes G.C."/>
        </authorList>
    </citation>
    <scope>NUCLEOTIDE SEQUENCE [LARGE SCALE GENOMIC DNA]</scope>
    <source>
        <strain evidence="2 3">CS-328</strain>
    </source>
</reference>
<dbReference type="Proteomes" id="UP000004061">
    <property type="component" value="Unassembled WGS sequence"/>
</dbReference>
<dbReference type="EMBL" id="ABYK01000015">
    <property type="protein sequence ID" value="EDZ94778.1"/>
    <property type="molecule type" value="Genomic_DNA"/>
</dbReference>
<feature type="transmembrane region" description="Helical" evidence="1">
    <location>
        <begin position="15"/>
        <end position="40"/>
    </location>
</feature>
<protein>
    <submittedName>
        <fullName evidence="2">Uncharacterized protein</fullName>
    </submittedName>
</protein>
<evidence type="ECO:0000256" key="1">
    <source>
        <dbReference type="SAM" id="Phobius"/>
    </source>
</evidence>
<sequence>MEPKPNQGFAKIRPFLSIATFIGLLIGVGLLTLNLMFALIDKFS</sequence>
<keyword evidence="3" id="KW-1185">Reference proteome</keyword>
<gene>
    <name evidence="2" type="ORF">AmaxDRAFT_2422</name>
</gene>
<keyword evidence="1" id="KW-0472">Membrane</keyword>
<accession>B5W0Y2</accession>
<name>B5W0Y2_LIMMA</name>
<proteinExistence type="predicted"/>
<keyword evidence="1" id="KW-1133">Transmembrane helix</keyword>
<organism evidence="2 3">
    <name type="scientific">Limnospira maxima CS-328</name>
    <dbReference type="NCBI Taxonomy" id="513049"/>
    <lineage>
        <taxon>Bacteria</taxon>
        <taxon>Bacillati</taxon>
        <taxon>Cyanobacteriota</taxon>
        <taxon>Cyanophyceae</taxon>
        <taxon>Oscillatoriophycideae</taxon>
        <taxon>Oscillatoriales</taxon>
        <taxon>Sirenicapillariaceae</taxon>
        <taxon>Limnospira</taxon>
    </lineage>
</organism>
<evidence type="ECO:0000313" key="3">
    <source>
        <dbReference type="Proteomes" id="UP000004061"/>
    </source>
</evidence>